<protein>
    <submittedName>
        <fullName evidence="10">Uncharacterized protein</fullName>
    </submittedName>
</protein>
<evidence type="ECO:0000256" key="6">
    <source>
        <dbReference type="PROSITE-ProRule" id="PRU01263"/>
    </source>
</evidence>
<dbReference type="InterPro" id="IPR013087">
    <property type="entry name" value="Znf_C2H2_type"/>
</dbReference>
<feature type="domain" description="C2H2-type" evidence="8">
    <location>
        <begin position="406"/>
        <end position="433"/>
    </location>
</feature>
<keyword evidence="11" id="KW-1185">Reference proteome</keyword>
<feature type="region of interest" description="Disordered" evidence="7">
    <location>
        <begin position="226"/>
        <end position="249"/>
    </location>
</feature>
<dbReference type="GO" id="GO:0000981">
    <property type="term" value="F:DNA-binding transcription factor activity, RNA polymerase II-specific"/>
    <property type="evidence" value="ECO:0007669"/>
    <property type="project" value="TreeGrafter"/>
</dbReference>
<evidence type="ECO:0000313" key="10">
    <source>
        <dbReference type="EMBL" id="KNC22313.1"/>
    </source>
</evidence>
<dbReference type="SMART" id="SM00355">
    <property type="entry name" value="ZnF_C2H2"/>
    <property type="match status" value="9"/>
</dbReference>
<dbReference type="InterPro" id="IPR036236">
    <property type="entry name" value="Znf_C2H2_sf"/>
</dbReference>
<feature type="domain" description="C2H2-type" evidence="8">
    <location>
        <begin position="252"/>
        <end position="279"/>
    </location>
</feature>
<dbReference type="Pfam" id="PF00096">
    <property type="entry name" value="zf-C2H2"/>
    <property type="match status" value="5"/>
</dbReference>
<feature type="binding site" evidence="6">
    <location>
        <position position="55"/>
    </location>
    <ligand>
        <name>Zn(2+)</name>
        <dbReference type="ChEBI" id="CHEBI:29105"/>
    </ligand>
</feature>
<dbReference type="AlphaFoldDB" id="A0A0L0BQP2"/>
<evidence type="ECO:0000256" key="7">
    <source>
        <dbReference type="SAM" id="MobiDB-lite"/>
    </source>
</evidence>
<evidence type="ECO:0000256" key="3">
    <source>
        <dbReference type="ARBA" id="ARBA00022771"/>
    </source>
</evidence>
<comment type="caution">
    <text evidence="10">The sequence shown here is derived from an EMBL/GenBank/DDBJ whole genome shotgun (WGS) entry which is preliminary data.</text>
</comment>
<organism evidence="10 11">
    <name type="scientific">Lucilia cuprina</name>
    <name type="common">Green bottle fly</name>
    <name type="synonym">Australian sheep blowfly</name>
    <dbReference type="NCBI Taxonomy" id="7375"/>
    <lineage>
        <taxon>Eukaryota</taxon>
        <taxon>Metazoa</taxon>
        <taxon>Ecdysozoa</taxon>
        <taxon>Arthropoda</taxon>
        <taxon>Hexapoda</taxon>
        <taxon>Insecta</taxon>
        <taxon>Pterygota</taxon>
        <taxon>Neoptera</taxon>
        <taxon>Endopterygota</taxon>
        <taxon>Diptera</taxon>
        <taxon>Brachycera</taxon>
        <taxon>Muscomorpha</taxon>
        <taxon>Oestroidea</taxon>
        <taxon>Calliphoridae</taxon>
        <taxon>Luciliinae</taxon>
        <taxon>Lucilia</taxon>
    </lineage>
</organism>
<accession>A0A0L0BQP2</accession>
<feature type="domain" description="C2H2-type" evidence="8">
    <location>
        <begin position="346"/>
        <end position="373"/>
    </location>
</feature>
<dbReference type="OrthoDB" id="6077919at2759"/>
<dbReference type="FunFam" id="3.30.160.60:FF:000072">
    <property type="entry name" value="zinc finger protein 143 isoform X1"/>
    <property type="match status" value="1"/>
</dbReference>
<evidence type="ECO:0000256" key="2">
    <source>
        <dbReference type="ARBA" id="ARBA00022737"/>
    </source>
</evidence>
<keyword evidence="1 6" id="KW-0479">Metal-binding</keyword>
<proteinExistence type="predicted"/>
<dbReference type="Proteomes" id="UP000037069">
    <property type="component" value="Unassembled WGS sequence"/>
</dbReference>
<dbReference type="PROSITE" id="PS00028">
    <property type="entry name" value="ZINC_FINGER_C2H2_1"/>
    <property type="match status" value="8"/>
</dbReference>
<feature type="domain" description="C2H2-type" evidence="8">
    <location>
        <begin position="434"/>
        <end position="462"/>
    </location>
</feature>
<evidence type="ECO:0000313" key="11">
    <source>
        <dbReference type="Proteomes" id="UP000037069"/>
    </source>
</evidence>
<dbReference type="InterPro" id="IPR012934">
    <property type="entry name" value="Znf_AD"/>
</dbReference>
<keyword evidence="4 6" id="KW-0862">Zinc</keyword>
<dbReference type="OMA" id="NDHHYTH"/>
<feature type="binding site" evidence="6">
    <location>
        <position position="58"/>
    </location>
    <ligand>
        <name>Zn(2+)</name>
        <dbReference type="ChEBI" id="CHEBI:29105"/>
    </ligand>
</feature>
<dbReference type="Pfam" id="PF07776">
    <property type="entry name" value="zf-AD"/>
    <property type="match status" value="1"/>
</dbReference>
<dbReference type="SUPFAM" id="SSF57716">
    <property type="entry name" value="Glucocorticoid receptor-like (DNA-binding domain)"/>
    <property type="match status" value="1"/>
</dbReference>
<feature type="binding site" evidence="6">
    <location>
        <position position="14"/>
    </location>
    <ligand>
        <name>Zn(2+)</name>
        <dbReference type="ChEBI" id="CHEBI:29105"/>
    </ligand>
</feature>
<dbReference type="STRING" id="7375.A0A0L0BQP2"/>
<gene>
    <name evidence="10" type="ORF">FF38_07308</name>
</gene>
<feature type="domain" description="C2H2-type" evidence="8">
    <location>
        <begin position="280"/>
        <end position="309"/>
    </location>
</feature>
<dbReference type="PANTHER" id="PTHR24408">
    <property type="entry name" value="ZINC FINGER PROTEIN"/>
    <property type="match status" value="1"/>
</dbReference>
<evidence type="ECO:0000259" key="9">
    <source>
        <dbReference type="PROSITE" id="PS51915"/>
    </source>
</evidence>
<keyword evidence="2" id="KW-0677">Repeat</keyword>
<dbReference type="PROSITE" id="PS51915">
    <property type="entry name" value="ZAD"/>
    <property type="match status" value="1"/>
</dbReference>
<keyword evidence="3 5" id="KW-0863">Zinc-finger</keyword>
<feature type="domain" description="C2H2-type" evidence="8">
    <location>
        <begin position="376"/>
        <end position="405"/>
    </location>
</feature>
<dbReference type="GO" id="GO:0005634">
    <property type="term" value="C:nucleus"/>
    <property type="evidence" value="ECO:0007669"/>
    <property type="project" value="InterPro"/>
</dbReference>
<evidence type="ECO:0000256" key="4">
    <source>
        <dbReference type="ARBA" id="ARBA00022833"/>
    </source>
</evidence>
<dbReference type="EMBL" id="JRES01001517">
    <property type="protein sequence ID" value="KNC22313.1"/>
    <property type="molecule type" value="Genomic_DNA"/>
</dbReference>
<dbReference type="Gene3D" id="3.30.160.60">
    <property type="entry name" value="Classic Zinc Finger"/>
    <property type="match status" value="6"/>
</dbReference>
<name>A0A0L0BQP2_LUCCU</name>
<evidence type="ECO:0000259" key="8">
    <source>
        <dbReference type="PROSITE" id="PS50157"/>
    </source>
</evidence>
<feature type="domain" description="C2H2-type" evidence="8">
    <location>
        <begin position="312"/>
        <end position="342"/>
    </location>
</feature>
<reference evidence="10 11" key="1">
    <citation type="journal article" date="2015" name="Nat. Commun.">
        <title>Lucilia cuprina genome unlocks parasitic fly biology to underpin future interventions.</title>
        <authorList>
            <person name="Anstead C.A."/>
            <person name="Korhonen P.K."/>
            <person name="Young N.D."/>
            <person name="Hall R.S."/>
            <person name="Jex A.R."/>
            <person name="Murali S.C."/>
            <person name="Hughes D.S."/>
            <person name="Lee S.F."/>
            <person name="Perry T."/>
            <person name="Stroehlein A.J."/>
            <person name="Ansell B.R."/>
            <person name="Breugelmans B."/>
            <person name="Hofmann A."/>
            <person name="Qu J."/>
            <person name="Dugan S."/>
            <person name="Lee S.L."/>
            <person name="Chao H."/>
            <person name="Dinh H."/>
            <person name="Han Y."/>
            <person name="Doddapaneni H.V."/>
            <person name="Worley K.C."/>
            <person name="Muzny D.M."/>
            <person name="Ioannidis P."/>
            <person name="Waterhouse R.M."/>
            <person name="Zdobnov E.M."/>
            <person name="James P.J."/>
            <person name="Bagnall N.H."/>
            <person name="Kotze A.C."/>
            <person name="Gibbs R.A."/>
            <person name="Richards S."/>
            <person name="Batterham P."/>
            <person name="Gasser R.B."/>
        </authorList>
    </citation>
    <scope>NUCLEOTIDE SEQUENCE [LARGE SCALE GENOMIC DNA]</scope>
    <source>
        <strain evidence="10 11">LS</strain>
        <tissue evidence="10">Full body</tissue>
    </source>
</reference>
<dbReference type="GO" id="GO:0043565">
    <property type="term" value="F:sequence-specific DNA binding"/>
    <property type="evidence" value="ECO:0007669"/>
    <property type="project" value="TreeGrafter"/>
</dbReference>
<dbReference type="SMART" id="SM00868">
    <property type="entry name" value="zf-AD"/>
    <property type="match status" value="1"/>
</dbReference>
<feature type="domain" description="ZAD" evidence="9">
    <location>
        <begin position="9"/>
        <end position="82"/>
    </location>
</feature>
<dbReference type="PROSITE" id="PS50157">
    <property type="entry name" value="ZINC_FINGER_C2H2_2"/>
    <property type="match status" value="9"/>
</dbReference>
<feature type="binding site" evidence="6">
    <location>
        <position position="11"/>
    </location>
    <ligand>
        <name>Zn(2+)</name>
        <dbReference type="ChEBI" id="CHEBI:29105"/>
    </ligand>
</feature>
<sequence>MLNKDLKISLCRTCLQYFKEGKFFDIFQTLDLAQKLIQCSGLTMSASDAYPHYVCEQCYEQILLFYEFQQMCRNSLHKFNDLLKTKQELNEEVSQIELEELVDSAKDPLNVDRKPLNRVEENFKKTLQEIDIQGDCWEKKRRGRPPKKKIVIENPQGNVESKRESCSLTQQDIISKSLKNETIKEYKDELFKEEYKDILDNTQANAITVPNEQTTTNKAFTNVEERREEKTLSDSESCSSTKESFSPEKPKHQCDRCNESFSVLHRFEAHKREHDGLPPYSCYYEGCKRSFNRWHNYNKHQKEHKLAEDQTYKCDVDNCERIYKNKSALNVHKRKYHNMGPELKTHMCEICGKVFKSSAVLNDHHYTHIDKTQLPYACEEPNCSKRFSNKEKLKIHKMRHAGIKNFSCPYCGMLKTTRNELKIHINYHTLERTWPCRFCPKVCNSAGNLKMHVRNMHERAKDFACRYCDRTFAKADTKKYHEMTHTGEKPHQCKECGKRFVQPAALRTHRKIHLRQKANLEVKEKCSENIKGRELENPSQEVVEENFIKNFITDAMVAEILSDTSGI</sequence>
<feature type="domain" description="C2H2-type" evidence="8">
    <location>
        <begin position="491"/>
        <end position="518"/>
    </location>
</feature>
<dbReference type="SUPFAM" id="SSF57667">
    <property type="entry name" value="beta-beta-alpha zinc fingers"/>
    <property type="match status" value="5"/>
</dbReference>
<dbReference type="PANTHER" id="PTHR24408:SF58">
    <property type="entry name" value="TRANSCRIPTION FACTOR (TFIIIA), PUTATIVE (AFU_ORTHOLOGUE AFUA_1G05150)-RELATED"/>
    <property type="match status" value="1"/>
</dbReference>
<dbReference type="FunFam" id="3.30.160.60:FF:000557">
    <property type="entry name" value="zinc finger and SCAN domain-containing protein 29"/>
    <property type="match status" value="1"/>
</dbReference>
<dbReference type="Gene3D" id="3.40.1800.20">
    <property type="match status" value="1"/>
</dbReference>
<evidence type="ECO:0000256" key="1">
    <source>
        <dbReference type="ARBA" id="ARBA00022723"/>
    </source>
</evidence>
<dbReference type="GO" id="GO:0008270">
    <property type="term" value="F:zinc ion binding"/>
    <property type="evidence" value="ECO:0007669"/>
    <property type="project" value="UniProtKB-UniRule"/>
</dbReference>
<evidence type="ECO:0000256" key="5">
    <source>
        <dbReference type="PROSITE-ProRule" id="PRU00042"/>
    </source>
</evidence>
<feature type="domain" description="C2H2-type" evidence="8">
    <location>
        <begin position="463"/>
        <end position="490"/>
    </location>
</feature>
<feature type="compositionally biased region" description="Low complexity" evidence="7">
    <location>
        <begin position="234"/>
        <end position="244"/>
    </location>
</feature>